<dbReference type="Pfam" id="PF04519">
    <property type="entry name" value="Bactofilin"/>
    <property type="match status" value="1"/>
</dbReference>
<accession>A0ABX4G8B9</accession>
<name>A0ABX4G8B9_9GAMM</name>
<evidence type="ECO:0000313" key="4">
    <source>
        <dbReference type="Proteomes" id="UP000216538"/>
    </source>
</evidence>
<feature type="transmembrane region" description="Helical" evidence="2">
    <location>
        <begin position="31"/>
        <end position="48"/>
    </location>
</feature>
<keyword evidence="2" id="KW-0472">Membrane</keyword>
<evidence type="ECO:0008006" key="5">
    <source>
        <dbReference type="Google" id="ProtNLM"/>
    </source>
</evidence>
<sequence length="223" mass="23146">MGLFTPPQYSRTSITLAGVTTSKAAGSGMGIQVWFIVLGVGVMTLIVWDGKRRKLKQRSLIAAGITHKAPAVDTVPNPEPPYEAMSPPETDASTVAPPAIGCMPGGSRIGSATHILGKVIADEPVLIKGRLEGVLIAPNHPVSVTATGHVASYIEGSCVDIDGHMVGTLKATTKATLLSRARLQGVVEAPRLECMAGAWLQVDVAQKASRHSVVKAGGSCLSH</sequence>
<keyword evidence="2" id="KW-1133">Transmembrane helix</keyword>
<keyword evidence="2" id="KW-0812">Transmembrane</keyword>
<protein>
    <recommendedName>
        <fullName evidence="5">Polymer-forming cytoskeletal protein</fullName>
    </recommendedName>
</protein>
<dbReference type="InterPro" id="IPR007607">
    <property type="entry name" value="BacA/B"/>
</dbReference>
<gene>
    <name evidence="3" type="ORF">CE457_13500</name>
</gene>
<reference evidence="3 4" key="1">
    <citation type="submission" date="2017-07" db="EMBL/GenBank/DDBJ databases">
        <title>Shotgun whole genome sequences of three halophilic bacterial isolates.</title>
        <authorList>
            <person name="Pozzo T."/>
            <person name="Higdon S.M."/>
            <person name="Quillaguaman J."/>
        </authorList>
    </citation>
    <scope>NUCLEOTIDE SEQUENCE [LARGE SCALE GENOMIC DNA]</scope>
    <source>
        <strain evidence="3 4">LC1</strain>
    </source>
</reference>
<dbReference type="Proteomes" id="UP000216538">
    <property type="component" value="Unassembled WGS sequence"/>
</dbReference>
<comment type="similarity">
    <text evidence="1">Belongs to the bactofilin family.</text>
</comment>
<evidence type="ECO:0000256" key="2">
    <source>
        <dbReference type="SAM" id="Phobius"/>
    </source>
</evidence>
<evidence type="ECO:0000256" key="1">
    <source>
        <dbReference type="ARBA" id="ARBA00044755"/>
    </source>
</evidence>
<organism evidence="3 4">
    <name type="scientific">Vreelandella boliviensis LC1</name>
    <dbReference type="NCBI Taxonomy" id="1072583"/>
    <lineage>
        <taxon>Bacteria</taxon>
        <taxon>Pseudomonadati</taxon>
        <taxon>Pseudomonadota</taxon>
        <taxon>Gammaproteobacteria</taxon>
        <taxon>Oceanospirillales</taxon>
        <taxon>Halomonadaceae</taxon>
        <taxon>Vreelandella</taxon>
    </lineage>
</organism>
<comment type="caution">
    <text evidence="3">The sequence shown here is derived from an EMBL/GenBank/DDBJ whole genome shotgun (WGS) entry which is preliminary data.</text>
</comment>
<dbReference type="EMBL" id="NPEY01000009">
    <property type="protein sequence ID" value="OZT73612.1"/>
    <property type="molecule type" value="Genomic_DNA"/>
</dbReference>
<dbReference type="PANTHER" id="PTHR35024:SF4">
    <property type="entry name" value="POLYMER-FORMING CYTOSKELETAL PROTEIN"/>
    <property type="match status" value="1"/>
</dbReference>
<proteinExistence type="inferred from homology"/>
<keyword evidence="4" id="KW-1185">Reference proteome</keyword>
<dbReference type="PANTHER" id="PTHR35024">
    <property type="entry name" value="HYPOTHETICAL CYTOSOLIC PROTEIN"/>
    <property type="match status" value="1"/>
</dbReference>
<evidence type="ECO:0000313" key="3">
    <source>
        <dbReference type="EMBL" id="OZT73612.1"/>
    </source>
</evidence>